<keyword evidence="1" id="KW-0812">Transmembrane</keyword>
<dbReference type="Proteomes" id="UP000799766">
    <property type="component" value="Unassembled WGS sequence"/>
</dbReference>
<feature type="non-terminal residue" evidence="2">
    <location>
        <position position="161"/>
    </location>
</feature>
<evidence type="ECO:0000313" key="3">
    <source>
        <dbReference type="Proteomes" id="UP000799766"/>
    </source>
</evidence>
<dbReference type="EMBL" id="MU001677">
    <property type="protein sequence ID" value="KAF2458770.1"/>
    <property type="molecule type" value="Genomic_DNA"/>
</dbReference>
<dbReference type="AlphaFoldDB" id="A0A6A6P408"/>
<keyword evidence="3" id="KW-1185">Reference proteome</keyword>
<organism evidence="2 3">
    <name type="scientific">Lineolata rhizophorae</name>
    <dbReference type="NCBI Taxonomy" id="578093"/>
    <lineage>
        <taxon>Eukaryota</taxon>
        <taxon>Fungi</taxon>
        <taxon>Dikarya</taxon>
        <taxon>Ascomycota</taxon>
        <taxon>Pezizomycotina</taxon>
        <taxon>Dothideomycetes</taxon>
        <taxon>Dothideomycetes incertae sedis</taxon>
        <taxon>Lineolatales</taxon>
        <taxon>Lineolataceae</taxon>
        <taxon>Lineolata</taxon>
    </lineage>
</organism>
<protein>
    <submittedName>
        <fullName evidence="2">Uncharacterized protein</fullName>
    </submittedName>
</protein>
<evidence type="ECO:0000256" key="1">
    <source>
        <dbReference type="SAM" id="Phobius"/>
    </source>
</evidence>
<reference evidence="2" key="1">
    <citation type="journal article" date="2020" name="Stud. Mycol.">
        <title>101 Dothideomycetes genomes: a test case for predicting lifestyles and emergence of pathogens.</title>
        <authorList>
            <person name="Haridas S."/>
            <person name="Albert R."/>
            <person name="Binder M."/>
            <person name="Bloem J."/>
            <person name="Labutti K."/>
            <person name="Salamov A."/>
            <person name="Andreopoulos B."/>
            <person name="Baker S."/>
            <person name="Barry K."/>
            <person name="Bills G."/>
            <person name="Bluhm B."/>
            <person name="Cannon C."/>
            <person name="Castanera R."/>
            <person name="Culley D."/>
            <person name="Daum C."/>
            <person name="Ezra D."/>
            <person name="Gonzalez J."/>
            <person name="Henrissat B."/>
            <person name="Kuo A."/>
            <person name="Liang C."/>
            <person name="Lipzen A."/>
            <person name="Lutzoni F."/>
            <person name="Magnuson J."/>
            <person name="Mondo S."/>
            <person name="Nolan M."/>
            <person name="Ohm R."/>
            <person name="Pangilinan J."/>
            <person name="Park H.-J."/>
            <person name="Ramirez L."/>
            <person name="Alfaro M."/>
            <person name="Sun H."/>
            <person name="Tritt A."/>
            <person name="Yoshinaga Y."/>
            <person name="Zwiers L.-H."/>
            <person name="Turgeon B."/>
            <person name="Goodwin S."/>
            <person name="Spatafora J."/>
            <person name="Crous P."/>
            <person name="Grigoriev I."/>
        </authorList>
    </citation>
    <scope>NUCLEOTIDE SEQUENCE</scope>
    <source>
        <strain evidence="2">ATCC 16933</strain>
    </source>
</reference>
<sequence length="161" mass="17201">GLSSPWHSVYGPIASLLDADETDRDKLTATWRDNKAGELNFVGIVAVIFSTIITGSLGWGRALEGPPATTALWYSALALALTALASAIQLTVTLNRLSGYPDALFRIRRLLSARGADVGTPLEERRGAAPSARQVYAWESAAIGLRAALLLYIVGMMVLVF</sequence>
<accession>A0A6A6P408</accession>
<dbReference type="OrthoDB" id="2150604at2759"/>
<name>A0A6A6P408_9PEZI</name>
<feature type="transmembrane region" description="Helical" evidence="1">
    <location>
        <begin position="135"/>
        <end position="160"/>
    </location>
</feature>
<feature type="transmembrane region" description="Helical" evidence="1">
    <location>
        <begin position="71"/>
        <end position="92"/>
    </location>
</feature>
<keyword evidence="1" id="KW-1133">Transmembrane helix</keyword>
<keyword evidence="1" id="KW-0472">Membrane</keyword>
<feature type="non-terminal residue" evidence="2">
    <location>
        <position position="1"/>
    </location>
</feature>
<evidence type="ECO:0000313" key="2">
    <source>
        <dbReference type="EMBL" id="KAF2458770.1"/>
    </source>
</evidence>
<proteinExistence type="predicted"/>
<feature type="transmembrane region" description="Helical" evidence="1">
    <location>
        <begin position="39"/>
        <end position="59"/>
    </location>
</feature>
<gene>
    <name evidence="2" type="ORF">BDY21DRAFT_275130</name>
</gene>